<dbReference type="InterPro" id="IPR043129">
    <property type="entry name" value="ATPase_NBD"/>
</dbReference>
<dbReference type="SUPFAM" id="SSF53067">
    <property type="entry name" value="Actin-like ATPase domain"/>
    <property type="match status" value="1"/>
</dbReference>
<evidence type="ECO:0000256" key="1">
    <source>
        <dbReference type="ARBA" id="ARBA00023277"/>
    </source>
</evidence>
<dbReference type="EMBL" id="FNVG01000002">
    <property type="protein sequence ID" value="SEF62382.1"/>
    <property type="molecule type" value="Genomic_DNA"/>
</dbReference>
<name>A0A1H5THP2_9VIBR</name>
<dbReference type="CDD" id="cd24066">
    <property type="entry name" value="ASKHA_NBD_ROK_EcFRK-like"/>
    <property type="match status" value="1"/>
</dbReference>
<dbReference type="AlphaFoldDB" id="A0A1H5THP2"/>
<dbReference type="PANTHER" id="PTHR18964">
    <property type="entry name" value="ROK (REPRESSOR, ORF, KINASE) FAMILY"/>
    <property type="match status" value="1"/>
</dbReference>
<protein>
    <submittedName>
        <fullName evidence="2">Fructokinase</fullName>
    </submittedName>
</protein>
<dbReference type="Pfam" id="PF00480">
    <property type="entry name" value="ROK"/>
    <property type="match status" value="1"/>
</dbReference>
<dbReference type="PANTHER" id="PTHR18964:SF174">
    <property type="entry name" value="D-ALLOSE KINASE-RELATED"/>
    <property type="match status" value="1"/>
</dbReference>
<dbReference type="Gene3D" id="3.30.420.40">
    <property type="match status" value="2"/>
</dbReference>
<dbReference type="GO" id="GO:0004396">
    <property type="term" value="F:hexokinase activity"/>
    <property type="evidence" value="ECO:0007669"/>
    <property type="project" value="TreeGrafter"/>
</dbReference>
<organism evidence="2 3">
    <name type="scientific">Vibrio hangzhouensis</name>
    <dbReference type="NCBI Taxonomy" id="462991"/>
    <lineage>
        <taxon>Bacteria</taxon>
        <taxon>Pseudomonadati</taxon>
        <taxon>Pseudomonadota</taxon>
        <taxon>Gammaproteobacteria</taxon>
        <taxon>Vibrionales</taxon>
        <taxon>Vibrionaceae</taxon>
        <taxon>Vibrio</taxon>
    </lineage>
</organism>
<dbReference type="InterPro" id="IPR000600">
    <property type="entry name" value="ROK"/>
</dbReference>
<dbReference type="RefSeq" id="WP_103878869.1">
    <property type="nucleotide sequence ID" value="NZ_FNVG01000002.1"/>
</dbReference>
<evidence type="ECO:0000313" key="2">
    <source>
        <dbReference type="EMBL" id="SEF62382.1"/>
    </source>
</evidence>
<sequence>MLVGLDIGGTKIEVKVLSDTGIELFVRRVATPNNYDDFINVVAQLIADTEKEVGAFASIGAGLPGAVSPVTGFIQNANSVFLNGNDVVRDLQKITNKSVSIANDANCFALSEAVDGAAKGSSVVFGAILGTGCGGGLVVNKNVLTGKNAIAGEWGHNPLPYYDPAIDGDIGTCYCGRKNCIEQFISGTGFAAQHNQKNQTKLNSKEIVDLAMNGQIEAKASYDLLVDQMARSFALLTNILDPDAIVLGGGMSNVDSLYSDVKRAMSNYIFAEKPSIHLVKAKFGDSSGVRGAAWLSRR</sequence>
<reference evidence="3" key="1">
    <citation type="submission" date="2016-10" db="EMBL/GenBank/DDBJ databases">
        <authorList>
            <person name="Varghese N."/>
            <person name="Submissions S."/>
        </authorList>
    </citation>
    <scope>NUCLEOTIDE SEQUENCE [LARGE SCALE GENOMIC DNA]</scope>
    <source>
        <strain evidence="3">CGMCC 1.7062</strain>
    </source>
</reference>
<dbReference type="OrthoDB" id="9810372at2"/>
<evidence type="ECO:0000313" key="3">
    <source>
        <dbReference type="Proteomes" id="UP000236721"/>
    </source>
</evidence>
<keyword evidence="2" id="KW-0418">Kinase</keyword>
<dbReference type="Proteomes" id="UP000236721">
    <property type="component" value="Unassembled WGS sequence"/>
</dbReference>
<gene>
    <name evidence="2" type="ORF">SAMN04488244_102267</name>
</gene>
<keyword evidence="1" id="KW-0119">Carbohydrate metabolism</keyword>
<accession>A0A1H5THP2</accession>
<keyword evidence="3" id="KW-1185">Reference proteome</keyword>
<dbReference type="PROSITE" id="PS01125">
    <property type="entry name" value="ROK"/>
    <property type="match status" value="1"/>
</dbReference>
<proteinExistence type="predicted"/>
<keyword evidence="2" id="KW-0808">Transferase</keyword>
<dbReference type="InterPro" id="IPR049874">
    <property type="entry name" value="ROK_cs"/>
</dbReference>